<feature type="region of interest" description="Disordered" evidence="3">
    <location>
        <begin position="22"/>
        <end position="47"/>
    </location>
</feature>
<dbReference type="EMBL" id="CAJOBQ010001311">
    <property type="protein sequence ID" value="CAF4476153.1"/>
    <property type="molecule type" value="Genomic_DNA"/>
</dbReference>
<feature type="repeat" description="NHL" evidence="2">
    <location>
        <begin position="496"/>
        <end position="530"/>
    </location>
</feature>
<feature type="repeat" description="NHL" evidence="2">
    <location>
        <begin position="319"/>
        <end position="355"/>
    </location>
</feature>
<dbReference type="Proteomes" id="UP000663869">
    <property type="component" value="Unassembled WGS sequence"/>
</dbReference>
<evidence type="ECO:0000313" key="8">
    <source>
        <dbReference type="EMBL" id="CAF4476153.1"/>
    </source>
</evidence>
<keyword evidence="1" id="KW-0677">Repeat</keyword>
<evidence type="ECO:0000313" key="9">
    <source>
        <dbReference type="Proteomes" id="UP000663869"/>
    </source>
</evidence>
<dbReference type="EMBL" id="CAJNYU010000866">
    <property type="protein sequence ID" value="CAF3394862.1"/>
    <property type="molecule type" value="Genomic_DNA"/>
</dbReference>
<gene>
    <name evidence="6" type="ORF">FME351_LOCUS8500</name>
    <name evidence="8" type="ORF">TSG867_LOCUS19071</name>
    <name evidence="7" type="ORF">UJA718_LOCUS8428</name>
</gene>
<evidence type="ECO:0000313" key="7">
    <source>
        <dbReference type="EMBL" id="CAF4232564.1"/>
    </source>
</evidence>
<protein>
    <submittedName>
        <fullName evidence="6">Uncharacterized protein</fullName>
    </submittedName>
</protein>
<feature type="transmembrane region" description="Helical" evidence="4">
    <location>
        <begin position="60"/>
        <end position="76"/>
    </location>
</feature>
<dbReference type="SUPFAM" id="SSF101898">
    <property type="entry name" value="NHL repeat"/>
    <property type="match status" value="1"/>
</dbReference>
<feature type="repeat" description="NHL" evidence="2">
    <location>
        <begin position="455"/>
        <end position="486"/>
    </location>
</feature>
<dbReference type="Proteomes" id="UP000663873">
    <property type="component" value="Unassembled WGS sequence"/>
</dbReference>
<dbReference type="PROSITE" id="PS51125">
    <property type="entry name" value="NHL"/>
    <property type="match status" value="4"/>
</dbReference>
<dbReference type="InterPro" id="IPR011042">
    <property type="entry name" value="6-blade_b-propeller_TolB-like"/>
</dbReference>
<dbReference type="GO" id="GO:0008270">
    <property type="term" value="F:zinc ion binding"/>
    <property type="evidence" value="ECO:0007669"/>
    <property type="project" value="UniProtKB-KW"/>
</dbReference>
<comment type="caution">
    <text evidence="6">The sequence shown here is derived from an EMBL/GenBank/DDBJ whole genome shotgun (WGS) entry which is preliminary data.</text>
</comment>
<name>A0A817ZZN2_9BILA</name>
<dbReference type="Gene3D" id="2.120.10.30">
    <property type="entry name" value="TolB, C-terminal domain"/>
    <property type="match status" value="2"/>
</dbReference>
<dbReference type="Pfam" id="PF01436">
    <property type="entry name" value="NHL"/>
    <property type="match status" value="2"/>
</dbReference>
<sequence>MHFIFRLLLFVFALTIVAHCQGGGGRGGSRSSRSGTSRSHRGASTCTDDKCRRQNMIKDYISMGGIFFIIAVAFYLKWSNGRPAQSIVTYVNSSAALVDEQHLNQFESGIWSSRYYQYNKWHGPYLISLSFNSEAFTVGGSGLDDIGAYTIEGLYSGKTNRIGLTKTYQKGTGDPTQNLGHDATIQLSWNTSQSLFEGKCVTVRIYAEMCHGMAQYGRCSTNSQCGCLHRLTTNHSGICGLIGLTCSQLVSCAASNNICYQPNHICVHHPRCNTRPLCYPLSMTDERLCPARPRPGDGICEHATWSRMGITVAGGNGVGDGLNQLDQPFGIFVNENQTVYVADFANHRIVKWDRNASTGQLVAGGNGQGGHSNQLYYPSDVTVEQDGTMYISDGYNFRVQKWARDAQSGETVIGKISVHDIAQDDQGTLYVSIPERGEISRWLPNAIVGEVMILNFSRPLDLVVDRNRLVYVADNANQRILKVNFEKREVSVVAGGSHGNGTDQLSSPNGVAVDQLGTVYVADTDNRRVVRWPRGATSGSIIAGGRGPGSEPDQFDDPTDLSFDLEGNLYVVDPSNHRVQRFAIDKSLC</sequence>
<dbReference type="CDD" id="cd05819">
    <property type="entry name" value="NHL"/>
    <property type="match status" value="1"/>
</dbReference>
<dbReference type="PANTHER" id="PTHR24104">
    <property type="entry name" value="E3 UBIQUITIN-PROTEIN LIGASE NHLRC1-RELATED"/>
    <property type="match status" value="1"/>
</dbReference>
<dbReference type="PANTHER" id="PTHR24104:SF25">
    <property type="entry name" value="PROTEIN LIN-41"/>
    <property type="match status" value="1"/>
</dbReference>
<keyword evidence="4" id="KW-0812">Transmembrane</keyword>
<keyword evidence="4" id="KW-1133">Transmembrane helix</keyword>
<keyword evidence="4" id="KW-0472">Membrane</keyword>
<organism evidence="6 9">
    <name type="scientific">Rotaria socialis</name>
    <dbReference type="NCBI Taxonomy" id="392032"/>
    <lineage>
        <taxon>Eukaryota</taxon>
        <taxon>Metazoa</taxon>
        <taxon>Spiralia</taxon>
        <taxon>Gnathifera</taxon>
        <taxon>Rotifera</taxon>
        <taxon>Eurotatoria</taxon>
        <taxon>Bdelloidea</taxon>
        <taxon>Philodinida</taxon>
        <taxon>Philodinidae</taxon>
        <taxon>Rotaria</taxon>
    </lineage>
</organism>
<feature type="chain" id="PRO_5036232699" evidence="5">
    <location>
        <begin position="21"/>
        <end position="589"/>
    </location>
</feature>
<dbReference type="InterPro" id="IPR001258">
    <property type="entry name" value="NHL_repeat"/>
</dbReference>
<keyword evidence="10" id="KW-1185">Reference proteome</keyword>
<dbReference type="AlphaFoldDB" id="A0A817ZZN2"/>
<reference evidence="6" key="1">
    <citation type="submission" date="2021-02" db="EMBL/GenBank/DDBJ databases">
        <authorList>
            <person name="Nowell W R."/>
        </authorList>
    </citation>
    <scope>NUCLEOTIDE SEQUENCE</scope>
</reference>
<proteinExistence type="predicted"/>
<evidence type="ECO:0000256" key="3">
    <source>
        <dbReference type="SAM" id="MobiDB-lite"/>
    </source>
</evidence>
<evidence type="ECO:0000313" key="10">
    <source>
        <dbReference type="Proteomes" id="UP000663873"/>
    </source>
</evidence>
<evidence type="ECO:0000256" key="2">
    <source>
        <dbReference type="PROSITE-ProRule" id="PRU00504"/>
    </source>
</evidence>
<feature type="signal peptide" evidence="5">
    <location>
        <begin position="1"/>
        <end position="20"/>
    </location>
</feature>
<evidence type="ECO:0000313" key="6">
    <source>
        <dbReference type="EMBL" id="CAF3394862.1"/>
    </source>
</evidence>
<feature type="repeat" description="NHL" evidence="2">
    <location>
        <begin position="546"/>
        <end position="585"/>
    </location>
</feature>
<dbReference type="EMBL" id="CAJOBP010000895">
    <property type="protein sequence ID" value="CAF4232564.1"/>
    <property type="molecule type" value="Genomic_DNA"/>
</dbReference>
<dbReference type="Proteomes" id="UP000663862">
    <property type="component" value="Unassembled WGS sequence"/>
</dbReference>
<evidence type="ECO:0000256" key="1">
    <source>
        <dbReference type="ARBA" id="ARBA00022737"/>
    </source>
</evidence>
<dbReference type="InterPro" id="IPR050952">
    <property type="entry name" value="TRIM-NHL_E3_ligases"/>
</dbReference>
<keyword evidence="5" id="KW-0732">Signal</keyword>
<evidence type="ECO:0000256" key="4">
    <source>
        <dbReference type="SAM" id="Phobius"/>
    </source>
</evidence>
<accession>A0A817ZZN2</accession>
<evidence type="ECO:0000256" key="5">
    <source>
        <dbReference type="SAM" id="SignalP"/>
    </source>
</evidence>